<organism evidence="2">
    <name type="scientific">Desulfobacca acetoxidans</name>
    <dbReference type="NCBI Taxonomy" id="60893"/>
    <lineage>
        <taxon>Bacteria</taxon>
        <taxon>Pseudomonadati</taxon>
        <taxon>Thermodesulfobacteriota</taxon>
        <taxon>Desulfobaccia</taxon>
        <taxon>Desulfobaccales</taxon>
        <taxon>Desulfobaccaceae</taxon>
        <taxon>Desulfobacca</taxon>
    </lineage>
</organism>
<name>A0A7C5ER84_9BACT</name>
<dbReference type="Pfam" id="PF05991">
    <property type="entry name" value="NYN_YacP"/>
    <property type="match status" value="1"/>
</dbReference>
<evidence type="ECO:0000256" key="1">
    <source>
        <dbReference type="SAM" id="MobiDB-lite"/>
    </source>
</evidence>
<dbReference type="InterPro" id="IPR010298">
    <property type="entry name" value="YacP-like"/>
</dbReference>
<gene>
    <name evidence="2" type="ORF">ENW48_06655</name>
</gene>
<dbReference type="PANTHER" id="PTHR34547">
    <property type="entry name" value="YACP-LIKE NYN DOMAIN PROTEIN"/>
    <property type="match status" value="1"/>
</dbReference>
<feature type="region of interest" description="Disordered" evidence="1">
    <location>
        <begin position="129"/>
        <end position="170"/>
    </location>
</feature>
<dbReference type="AlphaFoldDB" id="A0A7C5ER84"/>
<feature type="compositionally biased region" description="Basic residues" evidence="1">
    <location>
        <begin position="152"/>
        <end position="170"/>
    </location>
</feature>
<evidence type="ECO:0008006" key="3">
    <source>
        <dbReference type="Google" id="ProtNLM"/>
    </source>
</evidence>
<sequence>MAIHLIIDGYNLIRQSPWLGPLDAEDLEAGREALISCLADYRRKRPGHLITLVFDGWQGGSPWESRDLRQGIRVVYSRRGERADEVIKRLLHREKARAVLVSSDRELKTAADQVGAVWVSASEFESRCLHPPMTVGEPEEELEPGRPEKKGPARRLKKSLRRKQLRLRKL</sequence>
<comment type="caution">
    <text evidence="2">The sequence shown here is derived from an EMBL/GenBank/DDBJ whole genome shotgun (WGS) entry which is preliminary data.</text>
</comment>
<dbReference type="PANTHER" id="PTHR34547:SF1">
    <property type="entry name" value="YACP-LIKE NYN DOMAIN PROTEIN"/>
    <property type="match status" value="1"/>
</dbReference>
<protein>
    <recommendedName>
        <fullName evidence="3">NYN domain-containing protein</fullName>
    </recommendedName>
</protein>
<dbReference type="EMBL" id="DTKJ01000044">
    <property type="protein sequence ID" value="HGZ11883.1"/>
    <property type="molecule type" value="Genomic_DNA"/>
</dbReference>
<evidence type="ECO:0000313" key="2">
    <source>
        <dbReference type="EMBL" id="HGZ11883.1"/>
    </source>
</evidence>
<proteinExistence type="predicted"/>
<accession>A0A7C5ER84</accession>
<reference evidence="2" key="1">
    <citation type="journal article" date="2020" name="mSystems">
        <title>Genome- and Community-Level Interaction Insights into Carbon Utilization and Element Cycling Functions of Hydrothermarchaeota in Hydrothermal Sediment.</title>
        <authorList>
            <person name="Zhou Z."/>
            <person name="Liu Y."/>
            <person name="Xu W."/>
            <person name="Pan J."/>
            <person name="Luo Z.H."/>
            <person name="Li M."/>
        </authorList>
    </citation>
    <scope>NUCLEOTIDE SEQUENCE [LARGE SCALE GENOMIC DNA]</scope>
    <source>
        <strain evidence="2">SpSt-853</strain>
    </source>
</reference>